<dbReference type="GO" id="GO:0046872">
    <property type="term" value="F:metal ion binding"/>
    <property type="evidence" value="ECO:0007669"/>
    <property type="project" value="UniProtKB-KW"/>
</dbReference>
<evidence type="ECO:0000256" key="6">
    <source>
        <dbReference type="ARBA" id="ARBA00023285"/>
    </source>
</evidence>
<comment type="caution">
    <text evidence="8">The sequence shown here is derived from an EMBL/GenBank/DDBJ whole genome shotgun (WGS) entry which is preliminary data.</text>
</comment>
<dbReference type="Pfam" id="PF00809">
    <property type="entry name" value="Pterin_bind"/>
    <property type="match status" value="1"/>
</dbReference>
<keyword evidence="4" id="KW-0808">Transferase</keyword>
<dbReference type="PANTHER" id="PTHR45833">
    <property type="entry name" value="METHIONINE SYNTHASE"/>
    <property type="match status" value="1"/>
</dbReference>
<dbReference type="PROSITE" id="PS50972">
    <property type="entry name" value="PTERIN_BINDING"/>
    <property type="match status" value="1"/>
</dbReference>
<dbReference type="AlphaFoldDB" id="X1JFV6"/>
<keyword evidence="3" id="KW-0846">Cobalamin</keyword>
<dbReference type="GO" id="GO:0031419">
    <property type="term" value="F:cobalamin binding"/>
    <property type="evidence" value="ECO:0007669"/>
    <property type="project" value="UniProtKB-KW"/>
</dbReference>
<evidence type="ECO:0000259" key="7">
    <source>
        <dbReference type="PROSITE" id="PS50972"/>
    </source>
</evidence>
<evidence type="ECO:0000256" key="3">
    <source>
        <dbReference type="ARBA" id="ARBA00022628"/>
    </source>
</evidence>
<accession>X1JFV6</accession>
<gene>
    <name evidence="8" type="ORF">S03H2_61035</name>
</gene>
<dbReference type="InterPro" id="IPR000489">
    <property type="entry name" value="Pterin-binding_dom"/>
</dbReference>
<dbReference type="PANTHER" id="PTHR45833:SF1">
    <property type="entry name" value="METHIONINE SYNTHASE"/>
    <property type="match status" value="1"/>
</dbReference>
<protein>
    <recommendedName>
        <fullName evidence="7">Pterin-binding domain-containing protein</fullName>
    </recommendedName>
</protein>
<dbReference type="InterPro" id="IPR050554">
    <property type="entry name" value="Met_Synthase/Corrinoid"/>
</dbReference>
<dbReference type="EMBL" id="BARU01039374">
    <property type="protein sequence ID" value="GAH80400.1"/>
    <property type="molecule type" value="Genomic_DNA"/>
</dbReference>
<feature type="non-terminal residue" evidence="8">
    <location>
        <position position="148"/>
    </location>
</feature>
<dbReference type="GO" id="GO:0050667">
    <property type="term" value="P:homocysteine metabolic process"/>
    <property type="evidence" value="ECO:0007669"/>
    <property type="project" value="TreeGrafter"/>
</dbReference>
<evidence type="ECO:0000256" key="2">
    <source>
        <dbReference type="ARBA" id="ARBA00022603"/>
    </source>
</evidence>
<dbReference type="InterPro" id="IPR011005">
    <property type="entry name" value="Dihydropteroate_synth-like_sf"/>
</dbReference>
<dbReference type="GO" id="GO:0005829">
    <property type="term" value="C:cytosol"/>
    <property type="evidence" value="ECO:0007669"/>
    <property type="project" value="TreeGrafter"/>
</dbReference>
<feature type="domain" description="Pterin-binding" evidence="7">
    <location>
        <begin position="20"/>
        <end position="148"/>
    </location>
</feature>
<evidence type="ECO:0000313" key="8">
    <source>
        <dbReference type="EMBL" id="GAH80400.1"/>
    </source>
</evidence>
<evidence type="ECO:0000256" key="1">
    <source>
        <dbReference type="ARBA" id="ARBA00010398"/>
    </source>
</evidence>
<name>X1JFV6_9ZZZZ</name>
<dbReference type="GO" id="GO:0008705">
    <property type="term" value="F:methionine synthase activity"/>
    <property type="evidence" value="ECO:0007669"/>
    <property type="project" value="TreeGrafter"/>
</dbReference>
<dbReference type="GO" id="GO:0032259">
    <property type="term" value="P:methylation"/>
    <property type="evidence" value="ECO:0007669"/>
    <property type="project" value="UniProtKB-KW"/>
</dbReference>
<evidence type="ECO:0000256" key="4">
    <source>
        <dbReference type="ARBA" id="ARBA00022679"/>
    </source>
</evidence>
<reference evidence="8" key="1">
    <citation type="journal article" date="2014" name="Front. Microbiol.">
        <title>High frequency of phylogenetically diverse reductive dehalogenase-homologous genes in deep subseafloor sedimentary metagenomes.</title>
        <authorList>
            <person name="Kawai M."/>
            <person name="Futagami T."/>
            <person name="Toyoda A."/>
            <person name="Takaki Y."/>
            <person name="Nishi S."/>
            <person name="Hori S."/>
            <person name="Arai W."/>
            <person name="Tsubouchi T."/>
            <person name="Morono Y."/>
            <person name="Uchiyama I."/>
            <person name="Ito T."/>
            <person name="Fujiyama A."/>
            <person name="Inagaki F."/>
            <person name="Takami H."/>
        </authorList>
    </citation>
    <scope>NUCLEOTIDE SEQUENCE</scope>
    <source>
        <strain evidence="8">Expedition CK06-06</strain>
    </source>
</reference>
<proteinExistence type="inferred from homology"/>
<dbReference type="GO" id="GO:0046653">
    <property type="term" value="P:tetrahydrofolate metabolic process"/>
    <property type="evidence" value="ECO:0007669"/>
    <property type="project" value="TreeGrafter"/>
</dbReference>
<organism evidence="8">
    <name type="scientific">marine sediment metagenome</name>
    <dbReference type="NCBI Taxonomy" id="412755"/>
    <lineage>
        <taxon>unclassified sequences</taxon>
        <taxon>metagenomes</taxon>
        <taxon>ecological metagenomes</taxon>
    </lineage>
</organism>
<dbReference type="Gene3D" id="3.20.20.20">
    <property type="entry name" value="Dihydropteroate synthase-like"/>
    <property type="match status" value="1"/>
</dbReference>
<keyword evidence="2" id="KW-0489">Methyltransferase</keyword>
<evidence type="ECO:0000256" key="5">
    <source>
        <dbReference type="ARBA" id="ARBA00022723"/>
    </source>
</evidence>
<keyword evidence="6" id="KW-0170">Cobalt</keyword>
<dbReference type="SUPFAM" id="SSF51717">
    <property type="entry name" value="Dihydropteroate synthetase-like"/>
    <property type="match status" value="1"/>
</dbReference>
<keyword evidence="5" id="KW-0479">Metal-binding</keyword>
<comment type="similarity">
    <text evidence="1">Belongs to the vitamin-B12 dependent methionine synthase family.</text>
</comment>
<sequence length="148" mass="15820">METKVSNLNKEVIIGHDRPTVLIGERINPTGKKKLAAALQAGDLELVCHEALVQVEAGADILDVNVGSSEIDEVTLLPRAVQAVMDTVDVPLCLDSTNPQALETALKTYRGKPIVNSVNGEEHSLEKILPLVKKYGAAIIGLTMDNEG</sequence>